<evidence type="ECO:0000313" key="10">
    <source>
        <dbReference type="EMBL" id="EGF98244.1"/>
    </source>
</evidence>
<feature type="transmembrane region" description="Helical" evidence="9">
    <location>
        <begin position="252"/>
        <end position="271"/>
    </location>
</feature>
<dbReference type="GeneID" id="18929149"/>
<organism evidence="11">
    <name type="scientific">Melampsora larici-populina (strain 98AG31 / pathotype 3-4-7)</name>
    <name type="common">Poplar leaf rust fungus</name>
    <dbReference type="NCBI Taxonomy" id="747676"/>
    <lineage>
        <taxon>Eukaryota</taxon>
        <taxon>Fungi</taxon>
        <taxon>Dikarya</taxon>
        <taxon>Basidiomycota</taxon>
        <taxon>Pucciniomycotina</taxon>
        <taxon>Pucciniomycetes</taxon>
        <taxon>Pucciniales</taxon>
        <taxon>Melampsoraceae</taxon>
        <taxon>Melampsora</taxon>
    </lineage>
</organism>
<evidence type="ECO:0000256" key="6">
    <source>
        <dbReference type="ARBA" id="ARBA00022989"/>
    </source>
</evidence>
<feature type="transmembrane region" description="Helical" evidence="9">
    <location>
        <begin position="60"/>
        <end position="80"/>
    </location>
</feature>
<evidence type="ECO:0000256" key="9">
    <source>
        <dbReference type="SAM" id="Phobius"/>
    </source>
</evidence>
<dbReference type="Pfam" id="PF00230">
    <property type="entry name" value="MIP"/>
    <property type="match status" value="1"/>
</dbReference>
<dbReference type="Gene3D" id="1.20.1080.10">
    <property type="entry name" value="Glycerol uptake facilitator protein"/>
    <property type="match status" value="1"/>
</dbReference>
<evidence type="ECO:0000256" key="7">
    <source>
        <dbReference type="ARBA" id="ARBA00023136"/>
    </source>
</evidence>
<evidence type="ECO:0000256" key="5">
    <source>
        <dbReference type="ARBA" id="ARBA00022737"/>
    </source>
</evidence>
<dbReference type="GO" id="GO:0015250">
    <property type="term" value="F:water channel activity"/>
    <property type="evidence" value="ECO:0007669"/>
    <property type="project" value="TreeGrafter"/>
</dbReference>
<feature type="transmembrane region" description="Helical" evidence="9">
    <location>
        <begin position="204"/>
        <end position="225"/>
    </location>
</feature>
<keyword evidence="6 9" id="KW-1133">Transmembrane helix</keyword>
<keyword evidence="11" id="KW-1185">Reference proteome</keyword>
<comment type="subcellular location">
    <subcellularLocation>
        <location evidence="1">Membrane</location>
        <topology evidence="1">Multi-pass membrane protein</topology>
    </subcellularLocation>
</comment>
<dbReference type="AlphaFoldDB" id="F4SAU4"/>
<dbReference type="EMBL" id="GL883181">
    <property type="protein sequence ID" value="EGF98244.1"/>
    <property type="molecule type" value="Genomic_DNA"/>
</dbReference>
<feature type="transmembrane region" description="Helical" evidence="9">
    <location>
        <begin position="173"/>
        <end position="192"/>
    </location>
</feature>
<keyword evidence="5" id="KW-0677">Repeat</keyword>
<evidence type="ECO:0000256" key="1">
    <source>
        <dbReference type="ARBA" id="ARBA00004141"/>
    </source>
</evidence>
<dbReference type="RefSeq" id="XP_007418482.1">
    <property type="nucleotide sequence ID" value="XM_007418420.1"/>
</dbReference>
<name>F4SAU4_MELLP</name>
<gene>
    <name evidence="10" type="ORF">MELLADRAFT_58129</name>
</gene>
<dbReference type="Proteomes" id="UP000001072">
    <property type="component" value="Unassembled WGS sequence"/>
</dbReference>
<dbReference type="KEGG" id="mlr:MELLADRAFT_58129"/>
<dbReference type="eggNOG" id="KOG0224">
    <property type="taxonomic scope" value="Eukaryota"/>
</dbReference>
<dbReference type="SUPFAM" id="SSF81338">
    <property type="entry name" value="Aquaporin-like"/>
    <property type="match status" value="1"/>
</dbReference>
<dbReference type="STRING" id="747676.F4SAU4"/>
<reference evidence="11" key="1">
    <citation type="journal article" date="2011" name="Proc. Natl. Acad. Sci. U.S.A.">
        <title>Obligate biotrophy features unraveled by the genomic analysis of rust fungi.</title>
        <authorList>
            <person name="Duplessis S."/>
            <person name="Cuomo C.A."/>
            <person name="Lin Y.-C."/>
            <person name="Aerts A."/>
            <person name="Tisserant E."/>
            <person name="Veneault-Fourrey C."/>
            <person name="Joly D.L."/>
            <person name="Hacquard S."/>
            <person name="Amselem J."/>
            <person name="Cantarel B.L."/>
            <person name="Chiu R."/>
            <person name="Coutinho P.M."/>
            <person name="Feau N."/>
            <person name="Field M."/>
            <person name="Frey P."/>
            <person name="Gelhaye E."/>
            <person name="Goldberg J."/>
            <person name="Grabherr M.G."/>
            <person name="Kodira C.D."/>
            <person name="Kohler A."/>
            <person name="Kuees U."/>
            <person name="Lindquist E.A."/>
            <person name="Lucas S.M."/>
            <person name="Mago R."/>
            <person name="Mauceli E."/>
            <person name="Morin E."/>
            <person name="Murat C."/>
            <person name="Pangilinan J.L."/>
            <person name="Park R."/>
            <person name="Pearson M."/>
            <person name="Quesneville H."/>
            <person name="Rouhier N."/>
            <person name="Sakthikumar S."/>
            <person name="Salamov A.A."/>
            <person name="Schmutz J."/>
            <person name="Selles B."/>
            <person name="Shapiro H."/>
            <person name="Tanguay P."/>
            <person name="Tuskan G.A."/>
            <person name="Henrissat B."/>
            <person name="Van de Peer Y."/>
            <person name="Rouze P."/>
            <person name="Ellis J.G."/>
            <person name="Dodds P.N."/>
            <person name="Schein J.E."/>
            <person name="Zhong S."/>
            <person name="Hamelin R.C."/>
            <person name="Grigoriev I.V."/>
            <person name="Szabo L.J."/>
            <person name="Martin F."/>
        </authorList>
    </citation>
    <scope>NUCLEOTIDE SEQUENCE [LARGE SCALE GENOMIC DNA]</scope>
    <source>
        <strain evidence="11">98AG31 / pathotype 3-4-7</strain>
    </source>
</reference>
<evidence type="ECO:0000256" key="4">
    <source>
        <dbReference type="ARBA" id="ARBA00022692"/>
    </source>
</evidence>
<dbReference type="InterPro" id="IPR050363">
    <property type="entry name" value="MIP/Aquaporin"/>
</dbReference>
<dbReference type="HOGENOM" id="CLU_020019_9_0_1"/>
<evidence type="ECO:0000256" key="8">
    <source>
        <dbReference type="RuleBase" id="RU000477"/>
    </source>
</evidence>
<dbReference type="PRINTS" id="PR00783">
    <property type="entry name" value="MINTRINSICP"/>
</dbReference>
<dbReference type="InParanoid" id="F4SAU4"/>
<dbReference type="GO" id="GO:0015254">
    <property type="term" value="F:glycerol channel activity"/>
    <property type="evidence" value="ECO:0007669"/>
    <property type="project" value="TreeGrafter"/>
</dbReference>
<dbReference type="GO" id="GO:0005886">
    <property type="term" value="C:plasma membrane"/>
    <property type="evidence" value="ECO:0007669"/>
    <property type="project" value="TreeGrafter"/>
</dbReference>
<evidence type="ECO:0000313" key="11">
    <source>
        <dbReference type="Proteomes" id="UP000001072"/>
    </source>
</evidence>
<protein>
    <recommendedName>
        <fullName evidence="12">Aquaporin</fullName>
    </recommendedName>
</protein>
<dbReference type="PANTHER" id="PTHR43829:SF14">
    <property type="entry name" value="AQUAPORIN 3"/>
    <property type="match status" value="1"/>
</dbReference>
<keyword evidence="3 8" id="KW-0813">Transport</keyword>
<proteinExistence type="inferred from homology"/>
<accession>F4SAU4</accession>
<evidence type="ECO:0000256" key="3">
    <source>
        <dbReference type="ARBA" id="ARBA00022448"/>
    </source>
</evidence>
<dbReference type="InterPro" id="IPR023271">
    <property type="entry name" value="Aquaporin-like"/>
</dbReference>
<evidence type="ECO:0000256" key="2">
    <source>
        <dbReference type="ARBA" id="ARBA00006175"/>
    </source>
</evidence>
<feature type="transmembrane region" description="Helical" evidence="9">
    <location>
        <begin position="108"/>
        <end position="130"/>
    </location>
</feature>
<dbReference type="PANTHER" id="PTHR43829">
    <property type="entry name" value="AQUAPORIN OR AQUAGLYCEROPORIN RELATED"/>
    <property type="match status" value="1"/>
</dbReference>
<dbReference type="InterPro" id="IPR000425">
    <property type="entry name" value="MIP"/>
</dbReference>
<evidence type="ECO:0008006" key="12">
    <source>
        <dbReference type="Google" id="ProtNLM"/>
    </source>
</evidence>
<keyword evidence="7 9" id="KW-0472">Membrane</keyword>
<sequence>MNHDPEIAQASYKKPSSSSRPLILLIHCIAELVGVFLYVLPGEAATAAFILSSATNRPGFGSLLNIAFAYTFGIIIGIILTAHVSGSHLSPGVSLSFAIFRGFPKYRVLPYILFQLLGSILATLVVYGIYGQSLNTLENALRSNGREDLIYSSTGPAGVGGFFPGPNQNLGRVFFGEFIASAVLGLLIFGAIDLRNPLMSRASIPFIIGIGYFIAIISFGLNTVVLNTARGLGGQIGTSMIYGGRVFSNHRYVALATLTNIPATMLGGLVYKLISWHYEEGINANPHPGPNPRKETTD</sequence>
<dbReference type="OrthoDB" id="3222at2759"/>
<comment type="similarity">
    <text evidence="2 8">Belongs to the MIP/aquaporin (TC 1.A.8) family.</text>
</comment>
<dbReference type="VEuPathDB" id="FungiDB:MELLADRAFT_58129"/>
<keyword evidence="4 8" id="KW-0812">Transmembrane</keyword>
<feature type="transmembrane region" description="Helical" evidence="9">
    <location>
        <begin position="21"/>
        <end position="40"/>
    </location>
</feature>